<dbReference type="AlphaFoldDB" id="A0A0P8A3X5"/>
<accession>A0A0P8A3X5</accession>
<dbReference type="PATRIC" id="fig|1719120.3.peg.2830"/>
<dbReference type="InterPro" id="IPR009181">
    <property type="entry name" value="Methan_mark_8"/>
</dbReference>
<comment type="caution">
    <text evidence="1">The sequence shown here is derived from an EMBL/GenBank/DDBJ whole genome shotgun (WGS) entry which is preliminary data.</text>
</comment>
<dbReference type="Pfam" id="PF09872">
    <property type="entry name" value="DUF2099"/>
    <property type="match status" value="1"/>
</dbReference>
<name>A0A0P8A3X5_9EURY</name>
<gene>
    <name evidence="1" type="ORF">MPEBLZ_02592</name>
</gene>
<proteinExistence type="predicted"/>
<dbReference type="EMBL" id="LKCM01000200">
    <property type="protein sequence ID" value="KPQ42848.1"/>
    <property type="molecule type" value="Genomic_DNA"/>
</dbReference>
<organism evidence="1 2">
    <name type="scientific">Candidatus Methanoperedens nitratireducens</name>
    <dbReference type="NCBI Taxonomy" id="1392998"/>
    <lineage>
        <taxon>Archaea</taxon>
        <taxon>Methanobacteriati</taxon>
        <taxon>Methanobacteriota</taxon>
        <taxon>Stenosarchaea group</taxon>
        <taxon>Methanomicrobia</taxon>
        <taxon>Methanosarcinales</taxon>
        <taxon>ANME-2 cluster</taxon>
        <taxon>Candidatus Methanoperedentaceae</taxon>
        <taxon>Candidatus Methanoperedens</taxon>
    </lineage>
</organism>
<dbReference type="PROSITE" id="PS51257">
    <property type="entry name" value="PROKAR_LIPOPROTEIN"/>
    <property type="match status" value="1"/>
</dbReference>
<protein>
    <recommendedName>
        <fullName evidence="3">DUF2099 family protein</fullName>
    </recommendedName>
</protein>
<dbReference type="Proteomes" id="UP000050360">
    <property type="component" value="Unassembled WGS sequence"/>
</dbReference>
<sequence>MRTCGLGIQVSASSCKPAYFYLKAVFSKVSNVSRLTSLEAKRNMEYRIRELRMFTPERRCDGAGTVITDNPAAGKLRLIEKEKNINLILIGAHLTGIQFRETQEIIAKMDIITSCASHMVRHLIRPVLQAGTSVPMFALTQKGKELIIERAKEIDSPILTSTAQLPVLPEHKQPKPLI</sequence>
<evidence type="ECO:0008006" key="3">
    <source>
        <dbReference type="Google" id="ProtNLM"/>
    </source>
</evidence>
<evidence type="ECO:0000313" key="1">
    <source>
        <dbReference type="EMBL" id="KPQ42848.1"/>
    </source>
</evidence>
<evidence type="ECO:0000313" key="2">
    <source>
        <dbReference type="Proteomes" id="UP000050360"/>
    </source>
</evidence>
<reference evidence="1 2" key="1">
    <citation type="submission" date="2015-09" db="EMBL/GenBank/DDBJ databases">
        <title>A metagenomics-based metabolic model of nitrate-dependent anaerobic oxidation of methane by Methanoperedens-like archaea.</title>
        <authorList>
            <person name="Arshad A."/>
            <person name="Speth D.R."/>
            <person name="De Graaf R.M."/>
            <person name="Op Den Camp H.J."/>
            <person name="Jetten M.S."/>
            <person name="Welte C.U."/>
        </authorList>
    </citation>
    <scope>NUCLEOTIDE SEQUENCE [LARGE SCALE GENOMIC DNA]</scope>
</reference>